<accession>A0A223AR29</accession>
<keyword evidence="2" id="KW-1185">Reference proteome</keyword>
<name>A0A223AR29_9FIRM</name>
<dbReference type="RefSeq" id="WP_237049061.1">
    <property type="nucleotide sequence ID" value="NZ_CP016199.1"/>
</dbReference>
<proteinExistence type="predicted"/>
<sequence length="127" mass="15596">MVEAGCICDRCGHEHGTPRDNRAFRWCRRIKGTICDKCCKQCEYNDDWHCRYDPEGRQQMRELIFANREDERKICKYQERLRTTHNSRRQTKEILIEIIKSKERDIETREKEYERLHAREGQPREMF</sequence>
<evidence type="ECO:0000313" key="1">
    <source>
        <dbReference type="EMBL" id="ASS37392.1"/>
    </source>
</evidence>
<dbReference type="Proteomes" id="UP000214689">
    <property type="component" value="Chromosome"/>
</dbReference>
<protein>
    <submittedName>
        <fullName evidence="1">Uncharacterized protein</fullName>
    </submittedName>
</protein>
<organism evidence="1 2">
    <name type="scientific">Mogibacterium pumilum</name>
    <dbReference type="NCBI Taxonomy" id="86332"/>
    <lineage>
        <taxon>Bacteria</taxon>
        <taxon>Bacillati</taxon>
        <taxon>Bacillota</taxon>
        <taxon>Clostridia</taxon>
        <taxon>Peptostreptococcales</taxon>
        <taxon>Anaerovoracaceae</taxon>
        <taxon>Mogibacterium</taxon>
    </lineage>
</organism>
<evidence type="ECO:0000313" key="2">
    <source>
        <dbReference type="Proteomes" id="UP000214689"/>
    </source>
</evidence>
<gene>
    <name evidence="1" type="ORF">AXF17_02200</name>
</gene>
<reference evidence="2" key="1">
    <citation type="submission" date="2016-05" db="EMBL/GenBank/DDBJ databases">
        <authorList>
            <person name="Holder M.E."/>
            <person name="Ajami N.J."/>
            <person name="Petrosino J.F."/>
        </authorList>
    </citation>
    <scope>NUCLEOTIDE SEQUENCE [LARGE SCALE GENOMIC DNA]</scope>
    <source>
        <strain evidence="2">ATCC 700696</strain>
    </source>
</reference>
<dbReference type="AlphaFoldDB" id="A0A223AR29"/>
<dbReference type="EMBL" id="CP016199">
    <property type="protein sequence ID" value="ASS37392.1"/>
    <property type="molecule type" value="Genomic_DNA"/>
</dbReference>